<name>A0A429ZHI9_9ENTE</name>
<dbReference type="FunFam" id="3.40.50.300:FF:000011">
    <property type="entry name" value="Putative ABC transporter ATP-binding component"/>
    <property type="match status" value="1"/>
</dbReference>
<dbReference type="CDD" id="cd03221">
    <property type="entry name" value="ABCF_EF-3"/>
    <property type="match status" value="2"/>
</dbReference>
<dbReference type="GO" id="GO:0005524">
    <property type="term" value="F:ATP binding"/>
    <property type="evidence" value="ECO:0007669"/>
    <property type="project" value="UniProtKB-KW"/>
</dbReference>
<dbReference type="Gene3D" id="3.40.50.300">
    <property type="entry name" value="P-loop containing nucleotide triphosphate hydrolases"/>
    <property type="match status" value="2"/>
</dbReference>
<dbReference type="InterPro" id="IPR017871">
    <property type="entry name" value="ABC_transporter-like_CS"/>
</dbReference>
<evidence type="ECO:0000313" key="5">
    <source>
        <dbReference type="EMBL" id="RST93173.1"/>
    </source>
</evidence>
<reference evidence="5 6" key="1">
    <citation type="submission" date="2017-05" db="EMBL/GenBank/DDBJ databases">
        <title>Vagococcus spp. assemblies.</title>
        <authorList>
            <person name="Gulvik C.A."/>
        </authorList>
    </citation>
    <scope>NUCLEOTIDE SEQUENCE [LARGE SCALE GENOMIC DNA]</scope>
    <source>
        <strain evidence="5 6">NCFB 2777</strain>
    </source>
</reference>
<dbReference type="GO" id="GO:0016887">
    <property type="term" value="F:ATP hydrolysis activity"/>
    <property type="evidence" value="ECO:0007669"/>
    <property type="project" value="InterPro"/>
</dbReference>
<keyword evidence="1" id="KW-0677">Repeat</keyword>
<dbReference type="GeneID" id="98569047"/>
<dbReference type="Pfam" id="PF00005">
    <property type="entry name" value="ABC_tran"/>
    <property type="match status" value="2"/>
</dbReference>
<comment type="caution">
    <text evidence="5">The sequence shown here is derived from an EMBL/GenBank/DDBJ whole genome shotgun (WGS) entry which is preliminary data.</text>
</comment>
<gene>
    <name evidence="5" type="ORF">CBF35_11925</name>
</gene>
<dbReference type="InterPro" id="IPR051309">
    <property type="entry name" value="ABCF_ATPase"/>
</dbReference>
<dbReference type="PANTHER" id="PTHR42855:SF2">
    <property type="entry name" value="DRUG RESISTANCE ABC TRANSPORTER,ATP-BINDING PROTEIN"/>
    <property type="match status" value="1"/>
</dbReference>
<keyword evidence="2" id="KW-0547">Nucleotide-binding</keyword>
<dbReference type="InterPro" id="IPR003439">
    <property type="entry name" value="ABC_transporter-like_ATP-bd"/>
</dbReference>
<dbReference type="OrthoDB" id="9760950at2"/>
<dbReference type="SMART" id="SM00382">
    <property type="entry name" value="AAA"/>
    <property type="match status" value="2"/>
</dbReference>
<protein>
    <submittedName>
        <fullName evidence="5">ABC-F family ATPase</fullName>
    </submittedName>
</protein>
<accession>A0A429ZHI9</accession>
<proteinExistence type="predicted"/>
<keyword evidence="3" id="KW-0067">ATP-binding</keyword>
<evidence type="ECO:0000256" key="2">
    <source>
        <dbReference type="ARBA" id="ARBA00022741"/>
    </source>
</evidence>
<sequence length="543" mass="60733">MITVSNVSLQLPDRKLFEDVNIKFIPGNCYGLIGANGAGKSTFLKVLEGSIEASTGSVTLGPDERMATLKQNHFDYDDITALATVMMGHKRLYEVMQEKDAIYMKEDFSDADGLKAAELEGEFAELNGWEAEPEAAQLLQGLNIPDELHDLKMAELSAGEKVKVLLAQALFGKPDVLLLDEPTNGLDTKSIAWLEEFLINFDNTVIVVSHDRHFLNKVCTHMADLDFGKITLFVGNYDFWLESSQLASKLQADQNTKKEEKVKELQDFIARFSANASKSKQATSRKKMLEKITIDDIQPSSRRYPFVGFSPEREIGNDLLQVENISKTIDGKKVLDNISFTLNKDDKVAFIGNNDIVTTVLFKIIMGEMEADSGEVKWGVTTSQAYLPKDNSAEFEGNQQPIVDWLRQYAGKEEDDNTFLRSFLGRMLFSGEDVMKPVNVLSGGEKVRCMLSKMMLSKANVLVLDDPTNHLDLESITALNDGLIGFKGSLLFASHDHQFIQTIANRIIAISDKGVVDRAETTYDEFLDNKEVQDKMKELFKTK</sequence>
<dbReference type="InterPro" id="IPR027417">
    <property type="entry name" value="P-loop_NTPase"/>
</dbReference>
<dbReference type="RefSeq" id="WP_126781392.1">
    <property type="nucleotide sequence ID" value="NZ_CAUQJP010000014.1"/>
</dbReference>
<dbReference type="PROSITE" id="PS00211">
    <property type="entry name" value="ABC_TRANSPORTER_1"/>
    <property type="match status" value="1"/>
</dbReference>
<dbReference type="Proteomes" id="UP000287239">
    <property type="component" value="Unassembled WGS sequence"/>
</dbReference>
<dbReference type="InterPro" id="IPR003593">
    <property type="entry name" value="AAA+_ATPase"/>
</dbReference>
<evidence type="ECO:0000256" key="3">
    <source>
        <dbReference type="ARBA" id="ARBA00022840"/>
    </source>
</evidence>
<organism evidence="5 6">
    <name type="scientific">Vagococcus salmoninarum</name>
    <dbReference type="NCBI Taxonomy" id="2739"/>
    <lineage>
        <taxon>Bacteria</taxon>
        <taxon>Bacillati</taxon>
        <taxon>Bacillota</taxon>
        <taxon>Bacilli</taxon>
        <taxon>Lactobacillales</taxon>
        <taxon>Enterococcaceae</taxon>
        <taxon>Vagococcus</taxon>
    </lineage>
</organism>
<feature type="domain" description="ABC transporter" evidence="4">
    <location>
        <begin position="320"/>
        <end position="539"/>
    </location>
</feature>
<dbReference type="SUPFAM" id="SSF52540">
    <property type="entry name" value="P-loop containing nucleoside triphosphate hydrolases"/>
    <property type="match status" value="2"/>
</dbReference>
<dbReference type="Pfam" id="PF12848">
    <property type="entry name" value="ABC_tran_Xtn"/>
    <property type="match status" value="1"/>
</dbReference>
<evidence type="ECO:0000259" key="4">
    <source>
        <dbReference type="PROSITE" id="PS50893"/>
    </source>
</evidence>
<evidence type="ECO:0000256" key="1">
    <source>
        <dbReference type="ARBA" id="ARBA00022737"/>
    </source>
</evidence>
<keyword evidence="6" id="KW-1185">Reference proteome</keyword>
<dbReference type="InterPro" id="IPR032781">
    <property type="entry name" value="ABC_tran_Xtn"/>
</dbReference>
<dbReference type="PROSITE" id="PS50893">
    <property type="entry name" value="ABC_TRANSPORTER_2"/>
    <property type="match status" value="2"/>
</dbReference>
<dbReference type="EMBL" id="NGJU01000019">
    <property type="protein sequence ID" value="RST93173.1"/>
    <property type="molecule type" value="Genomic_DNA"/>
</dbReference>
<dbReference type="FunFam" id="3.40.50.300:FF:000070">
    <property type="entry name" value="Putative ABC transporter ATP-binding component"/>
    <property type="match status" value="1"/>
</dbReference>
<feature type="domain" description="ABC transporter" evidence="4">
    <location>
        <begin position="2"/>
        <end position="252"/>
    </location>
</feature>
<dbReference type="AlphaFoldDB" id="A0A429ZHI9"/>
<dbReference type="PANTHER" id="PTHR42855">
    <property type="entry name" value="ABC TRANSPORTER ATP-BINDING SUBUNIT"/>
    <property type="match status" value="1"/>
</dbReference>
<evidence type="ECO:0000313" key="6">
    <source>
        <dbReference type="Proteomes" id="UP000287239"/>
    </source>
</evidence>